<evidence type="ECO:0000256" key="7">
    <source>
        <dbReference type="ARBA" id="ARBA00022989"/>
    </source>
</evidence>
<keyword evidence="8 10" id="KW-0472">Membrane</keyword>
<feature type="transmembrane region" description="Helical" evidence="10">
    <location>
        <begin position="96"/>
        <end position="118"/>
    </location>
</feature>
<keyword evidence="6" id="KW-0201">Cytochrome c-type biogenesis</keyword>
<feature type="transmembrane region" description="Helical" evidence="10">
    <location>
        <begin position="255"/>
        <end position="272"/>
    </location>
</feature>
<evidence type="ECO:0000256" key="4">
    <source>
        <dbReference type="ARBA" id="ARBA00022519"/>
    </source>
</evidence>
<reference evidence="13" key="1">
    <citation type="journal article" date="2015" name="Int. J. Syst. Evol. Microbiol.">
        <title>Rhizobium alvei sp. nov., isolated from a freshwater river.</title>
        <authorList>
            <person name="Sheu S.Y."/>
            <person name="Huang H.W."/>
            <person name="Young C.C."/>
            <person name="Chen W.M."/>
        </authorList>
    </citation>
    <scope>NUCLEOTIDE SEQUENCE</scope>
    <source>
        <strain evidence="13">TNR-22</strain>
    </source>
</reference>
<dbReference type="NCBIfam" id="TIGR00353">
    <property type="entry name" value="nrfE"/>
    <property type="match status" value="1"/>
</dbReference>
<keyword evidence="7 10" id="KW-1133">Transmembrane helix</keyword>
<feature type="transmembrane region" description="Helical" evidence="10">
    <location>
        <begin position="213"/>
        <end position="235"/>
    </location>
</feature>
<dbReference type="PANTHER" id="PTHR43653">
    <property type="entry name" value="CYTOCHROME C ASSEMBLY PROTEIN-RELATED"/>
    <property type="match status" value="1"/>
</dbReference>
<reference evidence="13" key="2">
    <citation type="submission" date="2023-07" db="EMBL/GenBank/DDBJ databases">
        <authorList>
            <person name="Shen H."/>
        </authorList>
    </citation>
    <scope>NUCLEOTIDE SEQUENCE</scope>
    <source>
        <strain evidence="13">TNR-22</strain>
    </source>
</reference>
<dbReference type="RefSeq" id="WP_304378729.1">
    <property type="nucleotide sequence ID" value="NZ_JAUOZU010000021.1"/>
</dbReference>
<keyword evidence="13" id="KW-0456">Lyase</keyword>
<feature type="transmembrane region" description="Helical" evidence="10">
    <location>
        <begin position="358"/>
        <end position="380"/>
    </location>
</feature>
<name>A0ABT8YT67_9HYPH</name>
<dbReference type="Pfam" id="PF16327">
    <property type="entry name" value="CcmF_C"/>
    <property type="match status" value="1"/>
</dbReference>
<feature type="transmembrane region" description="Helical" evidence="10">
    <location>
        <begin position="318"/>
        <end position="337"/>
    </location>
</feature>
<dbReference type="PRINTS" id="PR01410">
    <property type="entry name" value="CCBIOGENESIS"/>
</dbReference>
<feature type="transmembrane region" description="Helical" evidence="10">
    <location>
        <begin position="6"/>
        <end position="29"/>
    </location>
</feature>
<dbReference type="Pfam" id="PF01578">
    <property type="entry name" value="Cytochrom_C_asm"/>
    <property type="match status" value="1"/>
</dbReference>
<sequence length="671" mass="72435">MIVELGHFALALALAAALVQAFVPVLGAIRRDERLMAVGSTGALVTFLLVGLSYLALTWAYVASDFSVVNVWENSHSLMPTIYKISGVWGNHEGSMMLWLLILVFFSALVAAFGANLPKSLKANVLSVQGWIAAAFLLFVLLTSNPFIRTMALSPGAPAPAEGRDLNPVLQDIGLAIHPPLLYLGYVGFSVCFSFAVAALIDGRIDAAWARWVRPWTLLAWTFLTAGIAMGSYWAYYELGWGGWWFWDPVENASFMPWLAGTALLHSALVMEKREALKIWTVLLAIMTFSLSLLGTFLVRSGVLTSVHSFASDPSRGVFILTILAIFIGGAFSLFAFRAQSLTPGGLFQPVSREGSLVLNNLILVVSTGAILTGTLYPMLLEALTGEKISVGAPFFNLAFGWLMAPLLLVLPFGPFLAWKRGDLGQAARKLRLVFVLALVLGILIWFVEGNGPMLAALGIAAGFWLIFGALADLWNRANFAKAGLSNGLRRLSGLPRSAFGTALAHLGLGVTVLGVVIVSIWETEHIVELKIGETTTSGAYEIRFDRESTLKGPNYTAELAHFTVTKDGVVVAETDSSKRIYTARQMPTTEAGIMTFGASQLYLSIGDKTEDGKMVVRIWYKPWILCIWVGALIMMAGGFVSLSDRRLRVGAPAKRKQVAPAAAALPGAAE</sequence>
<evidence type="ECO:0000259" key="12">
    <source>
        <dbReference type="Pfam" id="PF16327"/>
    </source>
</evidence>
<dbReference type="InterPro" id="IPR002541">
    <property type="entry name" value="Cyt_c_assembly"/>
</dbReference>
<feature type="transmembrane region" description="Helical" evidence="10">
    <location>
        <begin position="130"/>
        <end position="148"/>
    </location>
</feature>
<feature type="transmembrane region" description="Helical" evidence="10">
    <location>
        <begin position="431"/>
        <end position="448"/>
    </location>
</feature>
<evidence type="ECO:0000256" key="8">
    <source>
        <dbReference type="ARBA" id="ARBA00023136"/>
    </source>
</evidence>
<dbReference type="Proteomes" id="UP001174932">
    <property type="component" value="Unassembled WGS sequence"/>
</dbReference>
<evidence type="ECO:0000313" key="14">
    <source>
        <dbReference type="Proteomes" id="UP001174932"/>
    </source>
</evidence>
<evidence type="ECO:0000259" key="11">
    <source>
        <dbReference type="Pfam" id="PF01578"/>
    </source>
</evidence>
<organism evidence="13 14">
    <name type="scientific">Rhizobium alvei</name>
    <dbReference type="NCBI Taxonomy" id="1132659"/>
    <lineage>
        <taxon>Bacteria</taxon>
        <taxon>Pseudomonadati</taxon>
        <taxon>Pseudomonadota</taxon>
        <taxon>Alphaproteobacteria</taxon>
        <taxon>Hyphomicrobiales</taxon>
        <taxon>Rhizobiaceae</taxon>
        <taxon>Rhizobium/Agrobacterium group</taxon>
        <taxon>Rhizobium</taxon>
    </lineage>
</organism>
<keyword evidence="5 10" id="KW-0812">Transmembrane</keyword>
<comment type="similarity">
    <text evidence="2">Belongs to the CcmF/CycK/Ccl1/NrfE/CcsA family.</text>
</comment>
<dbReference type="PANTHER" id="PTHR43653:SF1">
    <property type="entry name" value="CYTOCHROME C-TYPE BIOGENESIS PROTEIN CCMF"/>
    <property type="match status" value="1"/>
</dbReference>
<dbReference type="EMBL" id="JAUOZU010000021">
    <property type="protein sequence ID" value="MDO6966801.1"/>
    <property type="molecule type" value="Genomic_DNA"/>
</dbReference>
<evidence type="ECO:0000256" key="2">
    <source>
        <dbReference type="ARBA" id="ARBA00009186"/>
    </source>
</evidence>
<evidence type="ECO:0000256" key="3">
    <source>
        <dbReference type="ARBA" id="ARBA00022475"/>
    </source>
</evidence>
<evidence type="ECO:0000256" key="1">
    <source>
        <dbReference type="ARBA" id="ARBA00004429"/>
    </source>
</evidence>
<evidence type="ECO:0000256" key="6">
    <source>
        <dbReference type="ARBA" id="ARBA00022748"/>
    </source>
</evidence>
<feature type="domain" description="Cytochrome c assembly protein" evidence="11">
    <location>
        <begin position="89"/>
        <end position="301"/>
    </location>
</feature>
<dbReference type="PRINTS" id="PR01411">
    <property type="entry name" value="CCMFBIOGNSIS"/>
</dbReference>
<dbReference type="NCBIfam" id="NF007691">
    <property type="entry name" value="PRK10369.1"/>
    <property type="match status" value="1"/>
</dbReference>
<dbReference type="InterPro" id="IPR003568">
    <property type="entry name" value="Cyt_c_biogenesis_CcmF"/>
</dbReference>
<feature type="transmembrane region" description="Helical" evidence="10">
    <location>
        <begin position="181"/>
        <end position="201"/>
    </location>
</feature>
<keyword evidence="4" id="KW-0997">Cell inner membrane</keyword>
<evidence type="ECO:0000313" key="13">
    <source>
        <dbReference type="EMBL" id="MDO6966801.1"/>
    </source>
</evidence>
<feature type="transmembrane region" description="Helical" evidence="10">
    <location>
        <begin position="623"/>
        <end position="643"/>
    </location>
</feature>
<accession>A0ABT8YT67</accession>
<comment type="subcellular location">
    <subcellularLocation>
        <location evidence="1">Cell inner membrane</location>
        <topology evidence="1">Multi-pass membrane protein</topology>
    </subcellularLocation>
</comment>
<comment type="caution">
    <text evidence="13">The sequence shown here is derived from an EMBL/GenBank/DDBJ whole genome shotgun (WGS) entry which is preliminary data.</text>
</comment>
<dbReference type="InterPro" id="IPR032523">
    <property type="entry name" value="CcmF_C"/>
</dbReference>
<evidence type="ECO:0000256" key="9">
    <source>
        <dbReference type="ARBA" id="ARBA00037230"/>
    </source>
</evidence>
<keyword evidence="3" id="KW-1003">Cell membrane</keyword>
<feature type="transmembrane region" description="Helical" evidence="10">
    <location>
        <begin position="400"/>
        <end position="419"/>
    </location>
</feature>
<feature type="domain" description="Cytochrome c-type biogenesis protein CcmF C-terminal" evidence="12">
    <location>
        <begin position="321"/>
        <end position="646"/>
    </location>
</feature>
<feature type="transmembrane region" description="Helical" evidence="10">
    <location>
        <begin position="499"/>
        <end position="522"/>
    </location>
</feature>
<evidence type="ECO:0000256" key="5">
    <source>
        <dbReference type="ARBA" id="ARBA00022692"/>
    </source>
</evidence>
<gene>
    <name evidence="13" type="ORF">Q4481_22845</name>
</gene>
<evidence type="ECO:0000256" key="10">
    <source>
        <dbReference type="SAM" id="Phobius"/>
    </source>
</evidence>
<dbReference type="InterPro" id="IPR003567">
    <property type="entry name" value="Cyt_c_biogenesis"/>
</dbReference>
<keyword evidence="14" id="KW-1185">Reference proteome</keyword>
<proteinExistence type="inferred from homology"/>
<feature type="transmembrane region" description="Helical" evidence="10">
    <location>
        <begin position="279"/>
        <end position="298"/>
    </location>
</feature>
<comment type="function">
    <text evidence="9">Required for the biogenesis of c-type cytochromes. Possible subunit of a heme lyase.</text>
</comment>
<feature type="transmembrane region" description="Helical" evidence="10">
    <location>
        <begin position="41"/>
        <end position="62"/>
    </location>
</feature>
<protein>
    <submittedName>
        <fullName evidence="13">Heme lyase CcmF/NrfE family subunit</fullName>
    </submittedName>
</protein>
<feature type="transmembrane region" description="Helical" evidence="10">
    <location>
        <begin position="454"/>
        <end position="475"/>
    </location>
</feature>
<dbReference type="GO" id="GO:0016829">
    <property type="term" value="F:lyase activity"/>
    <property type="evidence" value="ECO:0007669"/>
    <property type="project" value="UniProtKB-KW"/>
</dbReference>